<dbReference type="PROSITE" id="PS50004">
    <property type="entry name" value="C2"/>
    <property type="match status" value="1"/>
</dbReference>
<accession>A0A8B9MD90</accession>
<dbReference type="PANTHER" id="PTHR10728:SF66">
    <property type="entry name" value="PHOSPHOLIPASE A2"/>
    <property type="match status" value="1"/>
</dbReference>
<comment type="subcellular location">
    <subcellularLocation>
        <location evidence="1">Cytoplasm</location>
    </subcellularLocation>
</comment>
<dbReference type="CDD" id="cd07201">
    <property type="entry name" value="cPLA2_Grp-IVB-IVD-IVE-IVF"/>
    <property type="match status" value="1"/>
</dbReference>
<feature type="domain" description="PLA2c" evidence="9">
    <location>
        <begin position="102"/>
        <end position="636"/>
    </location>
</feature>
<dbReference type="GO" id="GO:0005544">
    <property type="term" value="F:calcium-dependent phospholipid binding"/>
    <property type="evidence" value="ECO:0007669"/>
    <property type="project" value="TreeGrafter"/>
</dbReference>
<evidence type="ECO:0000256" key="5">
    <source>
        <dbReference type="ARBA" id="ARBA00023098"/>
    </source>
</evidence>
<evidence type="ECO:0000313" key="11">
    <source>
        <dbReference type="Proteomes" id="UP000694541"/>
    </source>
</evidence>
<dbReference type="SUPFAM" id="SSF49562">
    <property type="entry name" value="C2 domain (Calcium/lipid-binding domain, CaLB)"/>
    <property type="match status" value="1"/>
</dbReference>
<evidence type="ECO:0000256" key="2">
    <source>
        <dbReference type="ARBA" id="ARBA00013278"/>
    </source>
</evidence>
<keyword evidence="7" id="KW-0479">Metal-binding</keyword>
<evidence type="ECO:0000256" key="6">
    <source>
        <dbReference type="PROSITE-ProRule" id="PRU00555"/>
    </source>
</evidence>
<dbReference type="InterPro" id="IPR035892">
    <property type="entry name" value="C2_domain_sf"/>
</dbReference>
<dbReference type="GO" id="GO:0046475">
    <property type="term" value="P:glycerophospholipid catabolic process"/>
    <property type="evidence" value="ECO:0007669"/>
    <property type="project" value="TreeGrafter"/>
</dbReference>
<evidence type="ECO:0000256" key="4">
    <source>
        <dbReference type="ARBA" id="ARBA00022801"/>
    </source>
</evidence>
<protein>
    <recommendedName>
        <fullName evidence="2 7">Phospholipase A2</fullName>
        <ecNumber evidence="2 7">3.1.1.4</ecNumber>
    </recommendedName>
</protein>
<comment type="catalytic activity">
    <reaction evidence="7">
        <text>a 1,2-diacyl-sn-glycero-3-phosphocholine + H2O = a 1-acyl-sn-glycero-3-phosphocholine + a fatty acid + H(+)</text>
        <dbReference type="Rhea" id="RHEA:15801"/>
        <dbReference type="ChEBI" id="CHEBI:15377"/>
        <dbReference type="ChEBI" id="CHEBI:15378"/>
        <dbReference type="ChEBI" id="CHEBI:28868"/>
        <dbReference type="ChEBI" id="CHEBI:57643"/>
        <dbReference type="ChEBI" id="CHEBI:58168"/>
        <dbReference type="EC" id="3.1.1.4"/>
    </reaction>
</comment>
<dbReference type="PROSITE" id="PS51210">
    <property type="entry name" value="PLA2C"/>
    <property type="match status" value="1"/>
</dbReference>
<dbReference type="Gene3D" id="3.40.1090.10">
    <property type="entry name" value="Cytosolic phospholipase A2 catalytic domain"/>
    <property type="match status" value="1"/>
</dbReference>
<dbReference type="GO" id="GO:0005509">
    <property type="term" value="F:calcium ion binding"/>
    <property type="evidence" value="ECO:0007669"/>
    <property type="project" value="TreeGrafter"/>
</dbReference>
<dbReference type="EC" id="3.1.1.4" evidence="2 7"/>
<dbReference type="GO" id="GO:0005829">
    <property type="term" value="C:cytosol"/>
    <property type="evidence" value="ECO:0007669"/>
    <property type="project" value="TreeGrafter"/>
</dbReference>
<evidence type="ECO:0000256" key="1">
    <source>
        <dbReference type="ARBA" id="ARBA00004496"/>
    </source>
</evidence>
<reference evidence="10" key="1">
    <citation type="submission" date="2025-08" db="UniProtKB">
        <authorList>
            <consortium name="Ensembl"/>
        </authorList>
    </citation>
    <scope>IDENTIFICATION</scope>
</reference>
<keyword evidence="3 7" id="KW-0963">Cytoplasm</keyword>
<keyword evidence="11" id="KW-1185">Reference proteome</keyword>
<keyword evidence="7" id="KW-0106">Calcium</keyword>
<dbReference type="SUPFAM" id="SSF52151">
    <property type="entry name" value="FabD/lysophospholipase-like"/>
    <property type="match status" value="1"/>
</dbReference>
<organism evidence="10 11">
    <name type="scientific">Accipiter nisus</name>
    <name type="common">Eurasian sparrowhawk</name>
    <dbReference type="NCBI Taxonomy" id="211598"/>
    <lineage>
        <taxon>Eukaryota</taxon>
        <taxon>Metazoa</taxon>
        <taxon>Chordata</taxon>
        <taxon>Craniata</taxon>
        <taxon>Vertebrata</taxon>
        <taxon>Euteleostomi</taxon>
        <taxon>Archelosauria</taxon>
        <taxon>Archosauria</taxon>
        <taxon>Dinosauria</taxon>
        <taxon>Saurischia</taxon>
        <taxon>Theropoda</taxon>
        <taxon>Coelurosauria</taxon>
        <taxon>Aves</taxon>
        <taxon>Neognathae</taxon>
        <taxon>Neoaves</taxon>
        <taxon>Telluraves</taxon>
        <taxon>Accipitrimorphae</taxon>
        <taxon>Accipitriformes</taxon>
        <taxon>Accipitridae</taxon>
        <taxon>Accipitrinae</taxon>
        <taxon>Accipiter</taxon>
    </lineage>
</organism>
<feature type="domain" description="C2" evidence="8">
    <location>
        <begin position="1"/>
        <end position="68"/>
    </location>
</feature>
<reference evidence="10" key="2">
    <citation type="submission" date="2025-09" db="UniProtKB">
        <authorList>
            <consortium name="Ensembl"/>
        </authorList>
    </citation>
    <scope>IDENTIFICATION</scope>
</reference>
<dbReference type="AlphaFoldDB" id="A0A8B9MD90"/>
<dbReference type="Proteomes" id="UP000694541">
    <property type="component" value="Unplaced"/>
</dbReference>
<evidence type="ECO:0000259" key="9">
    <source>
        <dbReference type="PROSITE" id="PS51210"/>
    </source>
</evidence>
<evidence type="ECO:0000256" key="3">
    <source>
        <dbReference type="ARBA" id="ARBA00022490"/>
    </source>
</evidence>
<dbReference type="Gene3D" id="2.60.40.150">
    <property type="entry name" value="C2 domain"/>
    <property type="match status" value="1"/>
</dbReference>
<dbReference type="InterPro" id="IPR002642">
    <property type="entry name" value="LysoPLipase_cat_dom"/>
</dbReference>
<dbReference type="InterPro" id="IPR016035">
    <property type="entry name" value="Acyl_Trfase/lysoPLipase"/>
</dbReference>
<evidence type="ECO:0000313" key="10">
    <source>
        <dbReference type="Ensembl" id="ENSANIP00000007555.1"/>
    </source>
</evidence>
<keyword evidence="6 7" id="KW-0442">Lipid degradation</keyword>
<name>A0A8B9MD90_9AVES</name>
<dbReference type="PANTHER" id="PTHR10728">
    <property type="entry name" value="CYTOSOLIC PHOSPHOLIPASE A2"/>
    <property type="match status" value="1"/>
</dbReference>
<evidence type="ECO:0000256" key="7">
    <source>
        <dbReference type="RuleBase" id="RU362102"/>
    </source>
</evidence>
<dbReference type="Pfam" id="PF01735">
    <property type="entry name" value="PLA2_B"/>
    <property type="match status" value="1"/>
</dbReference>
<dbReference type="Pfam" id="PF00168">
    <property type="entry name" value="C2"/>
    <property type="match status" value="1"/>
</dbReference>
<dbReference type="FunFam" id="3.40.1090.10:FF:000002">
    <property type="entry name" value="Phospholipase A2"/>
    <property type="match status" value="1"/>
</dbReference>
<keyword evidence="5 6" id="KW-0443">Lipid metabolism</keyword>
<keyword evidence="4 6" id="KW-0378">Hydrolase</keyword>
<sequence length="636" mass="74197">DKFQTKPIKNCKDPVWNETFYFRIQSQVKNVLELALYDKDMATQDDHLFTVYFDIAKLSLGEQVFMHFKCDSQVRSEIRNGIGWKERVCLLFCLKCYLQNLFFTSYQLDVRLGFDLCMQEQDFLCKRRNYVAPALKKVLQLEQDLQDHETPVVAIMTTGGGMRSLTALYGSLRGLKKLNVLDCATYLTGLSGTTWTMSNLYRDADWSQKDLDKQISEARKHMTKCKINSLSLEYLKYYKKQLCQRKREGHKTSFIDLWGLVLESLLHDGKDNHRLSDQQRAIDRGQNPLPIYTAVNVKNNYSTLDFKEWVEFTPYEVGLQKYGAFVRAEDFGSEFFMGRLMKKVPESRICFLEGMWSSLFSLNVLYIWNSSHSSEDFWHRWTRDKIDNIEEEPLLPLKPHELRTRLFTPPGPLSSALRGALTDRPCVAQEHNFLKGFQMHNDYLENKHFCRWKDTVLDTFPNKLTQSEEFLSLVDTGFFINTSIMPLLKPERKVDVILHLNYSAGSQIQTCKYCSEQGILFPRVDLSEKDRKNLKECYLFDGAETPGAPVLLFFPLINDTFQKYKAPGQKRLESEMEDGKVDLYGRCSPYSTYSIQYTEKAYDRLVQLGEYNILNNEDLIMKALHTAVARKRQKKK</sequence>
<dbReference type="Ensembl" id="ENSANIT00000007812.1">
    <property type="protein sequence ID" value="ENSANIP00000007555.1"/>
    <property type="gene ID" value="ENSANIG00000005004.1"/>
</dbReference>
<comment type="domain">
    <text evidence="7">The N-terminal C2 domain associates with lipid membranes upon calcium binding.</text>
</comment>
<evidence type="ECO:0000259" key="8">
    <source>
        <dbReference type="PROSITE" id="PS50004"/>
    </source>
</evidence>
<dbReference type="InterPro" id="IPR000008">
    <property type="entry name" value="C2_dom"/>
</dbReference>
<proteinExistence type="predicted"/>
<dbReference type="GO" id="GO:0047498">
    <property type="term" value="F:calcium-dependent phospholipase A2 activity"/>
    <property type="evidence" value="ECO:0007669"/>
    <property type="project" value="TreeGrafter"/>
</dbReference>
<dbReference type="SMART" id="SM00022">
    <property type="entry name" value="PLAc"/>
    <property type="match status" value="1"/>
</dbReference>